<dbReference type="InterPro" id="IPR024031">
    <property type="entry name" value="MSMEG_5819/OxyR"/>
</dbReference>
<evidence type="ECO:0000313" key="3">
    <source>
        <dbReference type="Proteomes" id="UP000058925"/>
    </source>
</evidence>
<dbReference type="KEGG" id="taa:NMY3_01086"/>
<dbReference type="GeneID" id="60421192"/>
<name>A0A654LYE7_9ARCH</name>
<dbReference type="Proteomes" id="UP000058925">
    <property type="component" value="Chromosome"/>
</dbReference>
<dbReference type="NCBIfam" id="TIGR04023">
    <property type="entry name" value="PPOX_MSMEG_5819"/>
    <property type="match status" value="1"/>
</dbReference>
<dbReference type="InterPro" id="IPR012349">
    <property type="entry name" value="Split_barrel_FMN-bd"/>
</dbReference>
<accession>A0A654LYE7</accession>
<sequence length="156" mass="17883">MQCGLIINRDYLFTEKEIEYIKSQRLARIATSSISPSNVESSQPDVVPVGFDFDGEYFYVGGINILKSTKYKNVIKNNKVALVIDDLRSINPWDPRGIRIYGLADTVDRKEGYMSNTDHPQSRYIRIRPTKKWSWGIEEPVFVEGKFNVKKSSIDG</sequence>
<keyword evidence="3" id="KW-1185">Reference proteome</keyword>
<gene>
    <name evidence="2" type="ORF">NMY3_01086</name>
</gene>
<dbReference type="InterPro" id="IPR011576">
    <property type="entry name" value="Pyridox_Oxase_N"/>
</dbReference>
<reference evidence="3" key="1">
    <citation type="submission" date="2015-10" db="EMBL/GenBank/DDBJ databases">
        <title>Niche specialization of a soil ammonia-oxidizing archaeon, Candidatus Nitrosocosmicus oleophilus.</title>
        <authorList>
            <person name="Jung M.-Y."/>
            <person name="Rhee S.-K."/>
        </authorList>
    </citation>
    <scope>NUCLEOTIDE SEQUENCE [LARGE SCALE GENOMIC DNA]</scope>
    <source>
        <strain evidence="3">MY3</strain>
    </source>
</reference>
<dbReference type="EMBL" id="CP012850">
    <property type="protein sequence ID" value="ALI35291.1"/>
    <property type="molecule type" value="Genomic_DNA"/>
</dbReference>
<dbReference type="SUPFAM" id="SSF50475">
    <property type="entry name" value="FMN-binding split barrel"/>
    <property type="match status" value="1"/>
</dbReference>
<evidence type="ECO:0000259" key="1">
    <source>
        <dbReference type="Pfam" id="PF01243"/>
    </source>
</evidence>
<dbReference type="OrthoDB" id="8977at2157"/>
<protein>
    <submittedName>
        <fullName evidence="2">Pyridoxamine 5'-phosphate oxidase</fullName>
    </submittedName>
</protein>
<dbReference type="RefSeq" id="WP_196817791.1">
    <property type="nucleotide sequence ID" value="NZ_CP012850.1"/>
</dbReference>
<proteinExistence type="predicted"/>
<organism evidence="2 3">
    <name type="scientific">Candidatus Nitrosocosmicus oleophilus</name>
    <dbReference type="NCBI Taxonomy" id="1353260"/>
    <lineage>
        <taxon>Archaea</taxon>
        <taxon>Nitrososphaerota</taxon>
        <taxon>Nitrososphaeria</taxon>
        <taxon>Nitrososphaerales</taxon>
        <taxon>Nitrososphaeraceae</taxon>
        <taxon>Candidatus Nitrosocosmicus</taxon>
    </lineage>
</organism>
<feature type="domain" description="Pyridoxamine 5'-phosphate oxidase N-terminal" evidence="1">
    <location>
        <begin position="15"/>
        <end position="130"/>
    </location>
</feature>
<dbReference type="AlphaFoldDB" id="A0A654LYE7"/>
<dbReference type="Pfam" id="PF01243">
    <property type="entry name" value="PNPOx_N"/>
    <property type="match status" value="1"/>
</dbReference>
<evidence type="ECO:0000313" key="2">
    <source>
        <dbReference type="EMBL" id="ALI35291.1"/>
    </source>
</evidence>
<dbReference type="Gene3D" id="2.30.110.10">
    <property type="entry name" value="Electron Transport, Fmn-binding Protein, Chain A"/>
    <property type="match status" value="1"/>
</dbReference>